<protein>
    <submittedName>
        <fullName evidence="2">Uncharacterized protein</fullName>
    </submittedName>
</protein>
<comment type="caution">
    <text evidence="2">The sequence shown here is derived from an EMBL/GenBank/DDBJ whole genome shotgun (WGS) entry which is preliminary data.</text>
</comment>
<sequence length="24" mass="2556">MSGARRGPGRRVEKEVGPEFDPGA</sequence>
<feature type="region of interest" description="Disordered" evidence="1">
    <location>
        <begin position="1"/>
        <end position="24"/>
    </location>
</feature>
<dbReference type="Proteomes" id="UP000265520">
    <property type="component" value="Unassembled WGS sequence"/>
</dbReference>
<reference evidence="2 3" key="1">
    <citation type="journal article" date="2018" name="Front. Plant Sci.">
        <title>Red Clover (Trifolium pratense) and Zigzag Clover (T. medium) - A Picture of Genomic Similarities and Differences.</title>
        <authorList>
            <person name="Dluhosova J."/>
            <person name="Istvanek J."/>
            <person name="Nedelnik J."/>
            <person name="Repkova J."/>
        </authorList>
    </citation>
    <scope>NUCLEOTIDE SEQUENCE [LARGE SCALE GENOMIC DNA]</scope>
    <source>
        <strain evidence="3">cv. 10/8</strain>
        <tissue evidence="2">Leaf</tissue>
    </source>
</reference>
<dbReference type="AlphaFoldDB" id="A0A392WAT8"/>
<keyword evidence="3" id="KW-1185">Reference proteome</keyword>
<evidence type="ECO:0000313" key="3">
    <source>
        <dbReference type="Proteomes" id="UP000265520"/>
    </source>
</evidence>
<accession>A0A392WAT8</accession>
<name>A0A392WAT8_9FABA</name>
<evidence type="ECO:0000313" key="2">
    <source>
        <dbReference type="EMBL" id="MCI97788.1"/>
    </source>
</evidence>
<organism evidence="2 3">
    <name type="scientific">Trifolium medium</name>
    <dbReference type="NCBI Taxonomy" id="97028"/>
    <lineage>
        <taxon>Eukaryota</taxon>
        <taxon>Viridiplantae</taxon>
        <taxon>Streptophyta</taxon>
        <taxon>Embryophyta</taxon>
        <taxon>Tracheophyta</taxon>
        <taxon>Spermatophyta</taxon>
        <taxon>Magnoliopsida</taxon>
        <taxon>eudicotyledons</taxon>
        <taxon>Gunneridae</taxon>
        <taxon>Pentapetalae</taxon>
        <taxon>rosids</taxon>
        <taxon>fabids</taxon>
        <taxon>Fabales</taxon>
        <taxon>Fabaceae</taxon>
        <taxon>Papilionoideae</taxon>
        <taxon>50 kb inversion clade</taxon>
        <taxon>NPAAA clade</taxon>
        <taxon>Hologalegina</taxon>
        <taxon>IRL clade</taxon>
        <taxon>Trifolieae</taxon>
        <taxon>Trifolium</taxon>
    </lineage>
</organism>
<dbReference type="EMBL" id="LXQA011454064">
    <property type="protein sequence ID" value="MCI97788.1"/>
    <property type="molecule type" value="Genomic_DNA"/>
</dbReference>
<proteinExistence type="predicted"/>
<feature type="non-terminal residue" evidence="2">
    <location>
        <position position="24"/>
    </location>
</feature>
<evidence type="ECO:0000256" key="1">
    <source>
        <dbReference type="SAM" id="MobiDB-lite"/>
    </source>
</evidence>